<comment type="caution">
    <text evidence="8">The sequence shown here is derived from an EMBL/GenBank/DDBJ whole genome shotgun (WGS) entry which is preliminary data.</text>
</comment>
<dbReference type="Pfam" id="PF02590">
    <property type="entry name" value="SPOUT_MTase"/>
    <property type="match status" value="1"/>
</dbReference>
<keyword evidence="3 7" id="KW-0489">Methyltransferase</keyword>
<keyword evidence="4 7" id="KW-0808">Transferase</keyword>
<protein>
    <recommendedName>
        <fullName evidence="7">Ribosomal RNA large subunit methyltransferase H</fullName>
        <ecNumber evidence="7">2.1.1.177</ecNumber>
    </recommendedName>
    <alternativeName>
        <fullName evidence="7">23S rRNA (pseudouridine1915-N3)-methyltransferase</fullName>
    </alternativeName>
    <alternativeName>
        <fullName evidence="7">23S rRNA m3Psi1915 methyltransferase</fullName>
    </alternativeName>
    <alternativeName>
        <fullName evidence="7">rRNA (pseudouridine-N3-)-methyltransferase RlmH</fullName>
    </alternativeName>
</protein>
<dbReference type="Proteomes" id="UP000004754">
    <property type="component" value="Unassembled WGS sequence"/>
</dbReference>
<comment type="catalytic activity">
    <reaction evidence="7">
        <text>pseudouridine(1915) in 23S rRNA + S-adenosyl-L-methionine = N(3)-methylpseudouridine(1915) in 23S rRNA + S-adenosyl-L-homocysteine + H(+)</text>
        <dbReference type="Rhea" id="RHEA:42752"/>
        <dbReference type="Rhea" id="RHEA-COMP:10221"/>
        <dbReference type="Rhea" id="RHEA-COMP:10222"/>
        <dbReference type="ChEBI" id="CHEBI:15378"/>
        <dbReference type="ChEBI" id="CHEBI:57856"/>
        <dbReference type="ChEBI" id="CHEBI:59789"/>
        <dbReference type="ChEBI" id="CHEBI:65314"/>
        <dbReference type="ChEBI" id="CHEBI:74486"/>
        <dbReference type="EC" id="2.1.1.177"/>
    </reaction>
</comment>
<evidence type="ECO:0000256" key="1">
    <source>
        <dbReference type="ARBA" id="ARBA00022490"/>
    </source>
</evidence>
<dbReference type="STRING" id="887929.HMP0721_0990"/>
<dbReference type="eggNOG" id="COG1576">
    <property type="taxonomic scope" value="Bacteria"/>
</dbReference>
<comment type="subcellular location">
    <subcellularLocation>
        <location evidence="7">Cytoplasm</location>
    </subcellularLocation>
</comment>
<gene>
    <name evidence="7" type="primary">rlmH</name>
    <name evidence="8" type="ORF">HMP0721_0990</name>
</gene>
<dbReference type="PANTHER" id="PTHR33603:SF1">
    <property type="entry name" value="RIBOSOMAL RNA LARGE SUBUNIT METHYLTRANSFERASE H"/>
    <property type="match status" value="1"/>
</dbReference>
<keyword evidence="1 7" id="KW-0963">Cytoplasm</keyword>
<organism evidence="8 9">
    <name type="scientific">Pseudoramibacter alactolyticus ATCC 23263</name>
    <dbReference type="NCBI Taxonomy" id="887929"/>
    <lineage>
        <taxon>Bacteria</taxon>
        <taxon>Bacillati</taxon>
        <taxon>Bacillota</taxon>
        <taxon>Clostridia</taxon>
        <taxon>Eubacteriales</taxon>
        <taxon>Eubacteriaceae</taxon>
        <taxon>Pseudoramibacter</taxon>
    </lineage>
</organism>
<evidence type="ECO:0000256" key="3">
    <source>
        <dbReference type="ARBA" id="ARBA00022603"/>
    </source>
</evidence>
<dbReference type="RefSeq" id="WP_006598414.1">
    <property type="nucleotide sequence ID" value="NZ_GL622359.1"/>
</dbReference>
<keyword evidence="9" id="KW-1185">Reference proteome</keyword>
<accession>E6MG57</accession>
<feature type="binding site" evidence="7">
    <location>
        <position position="107"/>
    </location>
    <ligand>
        <name>S-adenosyl-L-methionine</name>
        <dbReference type="ChEBI" id="CHEBI:59789"/>
    </ligand>
</feature>
<dbReference type="EC" id="2.1.1.177" evidence="7"/>
<dbReference type="GO" id="GO:0070038">
    <property type="term" value="F:rRNA (pseudouridine-N3-)-methyltransferase activity"/>
    <property type="evidence" value="ECO:0007669"/>
    <property type="project" value="UniProtKB-UniRule"/>
</dbReference>
<dbReference type="AlphaFoldDB" id="E6MG57"/>
<comment type="subunit">
    <text evidence="7">Homodimer.</text>
</comment>
<name>E6MG57_9FIRM</name>
<comment type="similarity">
    <text evidence="6 7">Belongs to the RNA methyltransferase RlmH family.</text>
</comment>
<feature type="binding site" evidence="7">
    <location>
        <begin position="126"/>
        <end position="131"/>
    </location>
    <ligand>
        <name>S-adenosyl-L-methionine</name>
        <dbReference type="ChEBI" id="CHEBI:59789"/>
    </ligand>
</feature>
<evidence type="ECO:0000313" key="9">
    <source>
        <dbReference type="Proteomes" id="UP000004754"/>
    </source>
</evidence>
<dbReference type="PANTHER" id="PTHR33603">
    <property type="entry name" value="METHYLTRANSFERASE"/>
    <property type="match status" value="1"/>
</dbReference>
<sequence length="158" mass="17960">MKLTIVAIGKLKDKHLAALQADYCKRLGAFAKCEVIEIKDEANFREERPGERQKILEREAKRALAKIKPGAWVVLLDLHGHQWTSEAFAEQLAVWRLKASELVFVIGGSLGVGGALIRRADARWQLSRLTFTHLMTRVLALEQIYRGLMIDVGRKYHK</sequence>
<dbReference type="EMBL" id="AEQN01000016">
    <property type="protein sequence ID" value="EFV01597.1"/>
    <property type="molecule type" value="Genomic_DNA"/>
</dbReference>
<dbReference type="PIRSF" id="PIRSF004505">
    <property type="entry name" value="MT_bac"/>
    <property type="match status" value="1"/>
</dbReference>
<dbReference type="CDD" id="cd18081">
    <property type="entry name" value="RlmH-like"/>
    <property type="match status" value="1"/>
</dbReference>
<dbReference type="Gene3D" id="3.40.1280.10">
    <property type="match status" value="1"/>
</dbReference>
<dbReference type="InterPro" id="IPR029028">
    <property type="entry name" value="Alpha/beta_knot_MTases"/>
</dbReference>
<dbReference type="InterPro" id="IPR029026">
    <property type="entry name" value="tRNA_m1G_MTases_N"/>
</dbReference>
<dbReference type="HAMAP" id="MF_00658">
    <property type="entry name" value="23SrRNA_methyltr_H"/>
    <property type="match status" value="1"/>
</dbReference>
<dbReference type="HOGENOM" id="CLU_100552_0_0_9"/>
<proteinExistence type="inferred from homology"/>
<dbReference type="OrthoDB" id="9806643at2"/>
<evidence type="ECO:0000256" key="4">
    <source>
        <dbReference type="ARBA" id="ARBA00022679"/>
    </source>
</evidence>
<dbReference type="SUPFAM" id="SSF75217">
    <property type="entry name" value="alpha/beta knot"/>
    <property type="match status" value="1"/>
</dbReference>
<keyword evidence="5 7" id="KW-0949">S-adenosyl-L-methionine</keyword>
<dbReference type="GO" id="GO:0005737">
    <property type="term" value="C:cytoplasm"/>
    <property type="evidence" value="ECO:0007669"/>
    <property type="project" value="UniProtKB-SubCell"/>
</dbReference>
<dbReference type="InterPro" id="IPR003742">
    <property type="entry name" value="RlmH-like"/>
</dbReference>
<reference evidence="8 9" key="1">
    <citation type="submission" date="2010-12" db="EMBL/GenBank/DDBJ databases">
        <authorList>
            <person name="Muzny D."/>
            <person name="Qin X."/>
            <person name="Deng J."/>
            <person name="Jiang H."/>
            <person name="Liu Y."/>
            <person name="Qu J."/>
            <person name="Song X.-Z."/>
            <person name="Zhang L."/>
            <person name="Thornton R."/>
            <person name="Coyle M."/>
            <person name="Francisco L."/>
            <person name="Jackson L."/>
            <person name="Javaid M."/>
            <person name="Korchina V."/>
            <person name="Kovar C."/>
            <person name="Mata R."/>
            <person name="Mathew T."/>
            <person name="Ngo R."/>
            <person name="Nguyen L."/>
            <person name="Nguyen N."/>
            <person name="Okwuonu G."/>
            <person name="Ongeri F."/>
            <person name="Pham C."/>
            <person name="Simmons D."/>
            <person name="Wilczek-Boney K."/>
            <person name="Hale W."/>
            <person name="Jakkamsetti A."/>
            <person name="Pham P."/>
            <person name="Ruth R."/>
            <person name="San Lucas F."/>
            <person name="Warren J."/>
            <person name="Zhang J."/>
            <person name="Zhao Z."/>
            <person name="Zhou C."/>
            <person name="Zhu D."/>
            <person name="Lee S."/>
            <person name="Bess C."/>
            <person name="Blankenburg K."/>
            <person name="Forbes L."/>
            <person name="Fu Q."/>
            <person name="Gubbala S."/>
            <person name="Hirani K."/>
            <person name="Jayaseelan J.C."/>
            <person name="Lara F."/>
            <person name="Munidasa M."/>
            <person name="Palculict T."/>
            <person name="Patil S."/>
            <person name="Pu L.-L."/>
            <person name="Saada N."/>
            <person name="Tang L."/>
            <person name="Weissenberger G."/>
            <person name="Zhu Y."/>
            <person name="Hemphill L."/>
            <person name="Shang Y."/>
            <person name="Youmans B."/>
            <person name="Ayvaz T."/>
            <person name="Ross M."/>
            <person name="Santibanez J."/>
            <person name="Aqrawi P."/>
            <person name="Gross S."/>
            <person name="Joshi V."/>
            <person name="Fowler G."/>
            <person name="Nazareth L."/>
            <person name="Reid J."/>
            <person name="Worley K."/>
            <person name="Petrosino J."/>
            <person name="Highlander S."/>
            <person name="Gibbs R."/>
        </authorList>
    </citation>
    <scope>NUCLEOTIDE SEQUENCE [LARGE SCALE GENOMIC DNA]</scope>
    <source>
        <strain evidence="8 9">ATCC 23263</strain>
    </source>
</reference>
<evidence type="ECO:0000256" key="5">
    <source>
        <dbReference type="ARBA" id="ARBA00022691"/>
    </source>
</evidence>
<evidence type="ECO:0000313" key="8">
    <source>
        <dbReference type="EMBL" id="EFV01597.1"/>
    </source>
</evidence>
<comment type="function">
    <text evidence="7">Specifically methylates the pseudouridine at position 1915 (m3Psi1915) in 23S rRNA.</text>
</comment>
<feature type="binding site" evidence="7">
    <location>
        <position position="76"/>
    </location>
    <ligand>
        <name>S-adenosyl-L-methionine</name>
        <dbReference type="ChEBI" id="CHEBI:59789"/>
    </ligand>
</feature>
<evidence type="ECO:0000256" key="2">
    <source>
        <dbReference type="ARBA" id="ARBA00022552"/>
    </source>
</evidence>
<keyword evidence="2 7" id="KW-0698">rRNA processing</keyword>
<evidence type="ECO:0000256" key="7">
    <source>
        <dbReference type="HAMAP-Rule" id="MF_00658"/>
    </source>
</evidence>
<evidence type="ECO:0000256" key="6">
    <source>
        <dbReference type="ARBA" id="ARBA00038303"/>
    </source>
</evidence>